<dbReference type="InterPro" id="IPR041006">
    <property type="entry name" value="Morc_S5"/>
</dbReference>
<evidence type="ECO:0000259" key="8">
    <source>
        <dbReference type="PROSITE" id="PS50011"/>
    </source>
</evidence>
<evidence type="ECO:0000256" key="7">
    <source>
        <dbReference type="SAM" id="MobiDB-lite"/>
    </source>
</evidence>
<dbReference type="Gene3D" id="3.30.565.10">
    <property type="entry name" value="Histidine kinase-like ATPase, C-terminal domain"/>
    <property type="match status" value="1"/>
</dbReference>
<dbReference type="InterPro" id="IPR011009">
    <property type="entry name" value="Kinase-like_dom_sf"/>
</dbReference>
<dbReference type="InterPro" id="IPR000719">
    <property type="entry name" value="Prot_kinase_dom"/>
</dbReference>
<protein>
    <submittedName>
        <fullName evidence="10">Morc family cw-type zinc finger protein 4 isoform 2</fullName>
    </submittedName>
</protein>
<evidence type="ECO:0000256" key="6">
    <source>
        <dbReference type="ARBA" id="ARBA00023242"/>
    </source>
</evidence>
<dbReference type="SUPFAM" id="SSF56112">
    <property type="entry name" value="Protein kinase-like (PK-like)"/>
    <property type="match status" value="1"/>
</dbReference>
<keyword evidence="5" id="KW-0175">Coiled coil</keyword>
<dbReference type="PROSITE" id="PS50011">
    <property type="entry name" value="PROTEIN_KINASE_DOM"/>
    <property type="match status" value="1"/>
</dbReference>
<dbReference type="InterPro" id="IPR036890">
    <property type="entry name" value="HATPase_C_sf"/>
</dbReference>
<feature type="compositionally biased region" description="Basic and acidic residues" evidence="7">
    <location>
        <begin position="613"/>
        <end position="624"/>
    </location>
</feature>
<dbReference type="Pfam" id="PF00069">
    <property type="entry name" value="Pkinase"/>
    <property type="match status" value="1"/>
</dbReference>
<dbReference type="GO" id="GO:0004672">
    <property type="term" value="F:protein kinase activity"/>
    <property type="evidence" value="ECO:0007669"/>
    <property type="project" value="InterPro"/>
</dbReference>
<evidence type="ECO:0000256" key="2">
    <source>
        <dbReference type="ARBA" id="ARBA00022723"/>
    </source>
</evidence>
<comment type="subcellular location">
    <subcellularLocation>
        <location evidence="1">Nucleus</location>
    </subcellularLocation>
</comment>
<dbReference type="EMBL" id="AZIL01000178">
    <property type="protein sequence ID" value="EWM29084.1"/>
    <property type="molecule type" value="Genomic_DNA"/>
</dbReference>
<sequence length="965" mass="107075">MQKRVPVRQHFEGAELESDETPRTSGEPLSLPAAVGTRARIPPPVAPSYVSHPSSSPPRPVDPSMPASTFMAIDNSYLSTLSQNHVWLFGALAELLHNSLDAGSTRLHIDVREEDGGEGGVMVLEIKDNGVGMGPDEMEGMFRLGKTYARDRKNVERVGRYGCGFKQGSLRIGSTAVVLSKSLRHKSLVMGILSNEPHLRDENAAPVCRVVTLSPDTMEPDPLYTSRQAFREASELIARYSFVTPERHWSLLLNAWAAGESGTVVYIQGMERGDPEGGGVWRELRVDRAEGDLQLVTRTGKKHLNTRGALLAHDVPIDYSLRAYLQVAFLQHRMRITLLGKDVPTPDLLETLLHVRRYNLLQDEPTRKPVIASVGFSSEAKRLGLGGAMFFCTNVLIASYVRQEIGITNPREGMGVLAVVHLDPRHYETQHSKQSFRRPNPALEKIEERLGRVWTQYISQELAREARIGKSKAVEIPSRAKLKVTDFIQCEHCGKWRMVTQSYVMQFAGKDTKWYCWSQGSPVTSCEAPEAAISQEGEEVMVDFKTGSQAEYLTAIVDGGEMSYADKMPGKRKHGPASNKCGSQGKGQSVEDSRERERKSKGEKSRTKKKHHGLDLDQKVEGVQKKRRKKCHRDDYSDGKDGAGRKPRFLISGNDTTLLKPLSLPHLNLVKLSDGRKVVLKNVAVSPVPEARSAFREELKKLRRLNHENLVPVVAARIEEGKALSAVGFAFEEALVDLDHVLLKPHSLVTLEDRLLTACKIAAGLDYLHAHGLVHGALRPANILVSFPMPMLQVVKLTDQGIAHRGLSKGVPNRCGSADRITFTAPERLSIWSSSMATAEARSRSQSKTLPPLVLHPSGDIWSMGVLLLELMVGRKAWGAARDPKELRRLVADFSIAEFSGWRIFENFKSRLPADSGWEERLNGIKQILQACLRRKASERLGSHQLVNKLAVLSADILYRPARGP</sequence>
<evidence type="ECO:0000313" key="10">
    <source>
        <dbReference type="EMBL" id="EWM29084.1"/>
    </source>
</evidence>
<name>W7U829_9STRA</name>
<dbReference type="GO" id="GO:0005524">
    <property type="term" value="F:ATP binding"/>
    <property type="evidence" value="ECO:0007669"/>
    <property type="project" value="InterPro"/>
</dbReference>
<keyword evidence="3" id="KW-0863">Zinc-finger</keyword>
<dbReference type="GO" id="GO:0008270">
    <property type="term" value="F:zinc ion binding"/>
    <property type="evidence" value="ECO:0007669"/>
    <property type="project" value="UniProtKB-KW"/>
</dbReference>
<dbReference type="Gene3D" id="3.30.40.100">
    <property type="match status" value="1"/>
</dbReference>
<evidence type="ECO:0000259" key="9">
    <source>
        <dbReference type="PROSITE" id="PS51050"/>
    </source>
</evidence>
<proteinExistence type="predicted"/>
<dbReference type="SUPFAM" id="SSF55874">
    <property type="entry name" value="ATPase domain of HSP90 chaperone/DNA topoisomerase II/histidine kinase"/>
    <property type="match status" value="1"/>
</dbReference>
<dbReference type="PANTHER" id="PTHR23336">
    <property type="entry name" value="ZINC FINGER CW-TYPE COILED-COIL DOMAIN PROTEIN 3"/>
    <property type="match status" value="1"/>
</dbReference>
<dbReference type="Pfam" id="PF17942">
    <property type="entry name" value="Morc6_S5"/>
    <property type="match status" value="1"/>
</dbReference>
<dbReference type="PANTHER" id="PTHR23336:SF76">
    <property type="entry name" value="MORC S5 DOMAIN-CONTAINING PROTEIN"/>
    <property type="match status" value="1"/>
</dbReference>
<feature type="region of interest" description="Disordered" evidence="7">
    <location>
        <begin position="566"/>
        <end position="648"/>
    </location>
</feature>
<dbReference type="Gene3D" id="1.10.510.10">
    <property type="entry name" value="Transferase(Phosphotransferase) domain 1"/>
    <property type="match status" value="1"/>
</dbReference>
<organism evidence="10 11">
    <name type="scientific">Nannochloropsis gaditana</name>
    <dbReference type="NCBI Taxonomy" id="72520"/>
    <lineage>
        <taxon>Eukaryota</taxon>
        <taxon>Sar</taxon>
        <taxon>Stramenopiles</taxon>
        <taxon>Ochrophyta</taxon>
        <taxon>Eustigmatophyceae</taxon>
        <taxon>Eustigmatales</taxon>
        <taxon>Monodopsidaceae</taxon>
        <taxon>Nannochloropsis</taxon>
    </lineage>
</organism>
<dbReference type="Pfam" id="PF13589">
    <property type="entry name" value="HATPase_c_3"/>
    <property type="match status" value="1"/>
</dbReference>
<dbReference type="Proteomes" id="UP000019335">
    <property type="component" value="Chromosome 3"/>
</dbReference>
<feature type="domain" description="CW-type" evidence="9">
    <location>
        <begin position="481"/>
        <end position="534"/>
    </location>
</feature>
<feature type="compositionally biased region" description="Basic and acidic residues" evidence="7">
    <location>
        <begin position="589"/>
        <end position="605"/>
    </location>
</feature>
<dbReference type="PROSITE" id="PS51050">
    <property type="entry name" value="ZF_CW"/>
    <property type="match status" value="1"/>
</dbReference>
<evidence type="ECO:0000256" key="1">
    <source>
        <dbReference type="ARBA" id="ARBA00004123"/>
    </source>
</evidence>
<dbReference type="GO" id="GO:0016887">
    <property type="term" value="F:ATP hydrolysis activity"/>
    <property type="evidence" value="ECO:0007669"/>
    <property type="project" value="InterPro"/>
</dbReference>
<feature type="region of interest" description="Disordered" evidence="7">
    <location>
        <begin position="1"/>
        <end position="63"/>
    </location>
</feature>
<reference evidence="10 11" key="1">
    <citation type="journal article" date="2014" name="Mol. Plant">
        <title>Chromosome Scale Genome Assembly and Transcriptome Profiling of Nannochloropsis gaditana in Nitrogen Depletion.</title>
        <authorList>
            <person name="Corteggiani Carpinelli E."/>
            <person name="Telatin A."/>
            <person name="Vitulo N."/>
            <person name="Forcato C."/>
            <person name="D'Angelo M."/>
            <person name="Schiavon R."/>
            <person name="Vezzi A."/>
            <person name="Giacometti G.M."/>
            <person name="Morosinotto T."/>
            <person name="Valle G."/>
        </authorList>
    </citation>
    <scope>NUCLEOTIDE SEQUENCE [LARGE SCALE GENOMIC DNA]</scope>
    <source>
        <strain evidence="10 11">B-31</strain>
    </source>
</reference>
<dbReference type="InterPro" id="IPR011124">
    <property type="entry name" value="Znf_CW"/>
</dbReference>
<dbReference type="OrthoDB" id="123249at2759"/>
<evidence type="ECO:0000256" key="5">
    <source>
        <dbReference type="ARBA" id="ARBA00023054"/>
    </source>
</evidence>
<keyword evidence="6" id="KW-0539">Nucleus</keyword>
<dbReference type="Pfam" id="PF07496">
    <property type="entry name" value="zf-CW"/>
    <property type="match status" value="1"/>
</dbReference>
<dbReference type="InterPro" id="IPR045261">
    <property type="entry name" value="MORC_ATPase"/>
</dbReference>
<keyword evidence="11" id="KW-1185">Reference proteome</keyword>
<evidence type="ECO:0000313" key="11">
    <source>
        <dbReference type="Proteomes" id="UP000019335"/>
    </source>
</evidence>
<keyword evidence="2" id="KW-0479">Metal-binding</keyword>
<feature type="domain" description="Protein kinase" evidence="8">
    <location>
        <begin position="644"/>
        <end position="953"/>
    </location>
</feature>
<dbReference type="GO" id="GO:0005634">
    <property type="term" value="C:nucleus"/>
    <property type="evidence" value="ECO:0007669"/>
    <property type="project" value="UniProtKB-SubCell"/>
</dbReference>
<dbReference type="AlphaFoldDB" id="W7U829"/>
<keyword evidence="4" id="KW-0862">Zinc</keyword>
<evidence type="ECO:0000256" key="3">
    <source>
        <dbReference type="ARBA" id="ARBA00022771"/>
    </source>
</evidence>
<feature type="compositionally biased region" description="Basic and acidic residues" evidence="7">
    <location>
        <begin position="632"/>
        <end position="644"/>
    </location>
</feature>
<comment type="caution">
    <text evidence="10">The sequence shown here is derived from an EMBL/GenBank/DDBJ whole genome shotgun (WGS) entry which is preliminary data.</text>
</comment>
<accession>W7U829</accession>
<gene>
    <name evidence="10" type="ORF">Naga_100024g38</name>
</gene>
<evidence type="ECO:0000256" key="4">
    <source>
        <dbReference type="ARBA" id="ARBA00022833"/>
    </source>
</evidence>